<evidence type="ECO:0000259" key="7">
    <source>
        <dbReference type="Pfam" id="PF07282"/>
    </source>
</evidence>
<comment type="caution">
    <text evidence="8">The sequence shown here is derived from an EMBL/GenBank/DDBJ whole genome shotgun (WGS) entry which is preliminary data.</text>
</comment>
<dbReference type="AlphaFoldDB" id="D6TKD6"/>
<comment type="similarity">
    <text evidence="1">In the C-terminal section; belongs to the transposase 35 family.</text>
</comment>
<feature type="region of interest" description="Disordered" evidence="5">
    <location>
        <begin position="395"/>
        <end position="438"/>
    </location>
</feature>
<dbReference type="RefSeq" id="WP_007910398.1">
    <property type="nucleotide sequence ID" value="NZ_ADVG01000002.1"/>
</dbReference>
<evidence type="ECO:0000256" key="3">
    <source>
        <dbReference type="ARBA" id="ARBA00023125"/>
    </source>
</evidence>
<protein>
    <submittedName>
        <fullName evidence="8">Transposase, IS605 OrfB family</fullName>
    </submittedName>
</protein>
<feature type="domain" description="Cas12f1-like TNB" evidence="7">
    <location>
        <begin position="319"/>
        <end position="377"/>
    </location>
</feature>
<sequence>MGRSGFPHLYPLLFHAIVLSMQTVKIYQLNHLSPALFQRLKAAQVEAAQVWNCCMEMHKAARLAHLPWPGRDALQKATKGRFALQSQSVQMIVATFLANVQTARQLRQTHPQMKMKYPWRTKRFYPVKWPAQAVSKENGRVVLPMGRGRPSLVLPIALPEHCGACSLVWNQGFELHVCIEIPQATEAPGEVTATVDLGEIHLAAVTTTTSEALIVTGRGIRSLKRQRQLQLGKIAKKQSRCQKSSCRWKRLQRAKNKQCRRAERRIRDLRHKATRKVIDFCVQHQVGTLFIGNPHGVRDKNCGRHHNQRMALWEYGKDIAYLTHKAKAAHIMSFTGSERGTSSQCPVCGHKHKPKGRNWACVCQFSGHRDLVGSINMHRLAYGTQVKFPRSFTYLRPGPSRSRSSRADTPQRCLSKTEAQPRLVQTVSSETGHPSELA</sequence>
<evidence type="ECO:0000256" key="2">
    <source>
        <dbReference type="ARBA" id="ARBA00022578"/>
    </source>
</evidence>
<dbReference type="GO" id="GO:0006310">
    <property type="term" value="P:DNA recombination"/>
    <property type="evidence" value="ECO:0007669"/>
    <property type="project" value="UniProtKB-KW"/>
</dbReference>
<dbReference type="GO" id="GO:0003677">
    <property type="term" value="F:DNA binding"/>
    <property type="evidence" value="ECO:0007669"/>
    <property type="project" value="UniProtKB-KW"/>
</dbReference>
<dbReference type="InParanoid" id="D6TKD6"/>
<evidence type="ECO:0000256" key="5">
    <source>
        <dbReference type="SAM" id="MobiDB-lite"/>
    </source>
</evidence>
<dbReference type="NCBIfam" id="NF040570">
    <property type="entry name" value="guided_TnpB"/>
    <property type="match status" value="1"/>
</dbReference>
<dbReference type="Pfam" id="PF07282">
    <property type="entry name" value="Cas12f1-like_TNB"/>
    <property type="match status" value="1"/>
</dbReference>
<dbReference type="GO" id="GO:0032196">
    <property type="term" value="P:transposition"/>
    <property type="evidence" value="ECO:0007669"/>
    <property type="project" value="UniProtKB-KW"/>
</dbReference>
<dbReference type="STRING" id="485913.Krac_7527"/>
<keyword evidence="9" id="KW-1185">Reference proteome</keyword>
<feature type="domain" description="Probable transposase IS891/IS1136/IS1341" evidence="6">
    <location>
        <begin position="176"/>
        <end position="297"/>
    </location>
</feature>
<keyword evidence="3" id="KW-0238">DNA-binding</keyword>
<dbReference type="InterPro" id="IPR010095">
    <property type="entry name" value="Cas12f1-like_TNB"/>
</dbReference>
<evidence type="ECO:0000256" key="4">
    <source>
        <dbReference type="ARBA" id="ARBA00023172"/>
    </source>
</evidence>
<evidence type="ECO:0000313" key="8">
    <source>
        <dbReference type="EMBL" id="EFH86236.1"/>
    </source>
</evidence>
<reference evidence="8 9" key="1">
    <citation type="journal article" date="2011" name="Stand. Genomic Sci.">
        <title>Non-contiguous finished genome sequence and contextual data of the filamentous soil bacterium Ktedonobacter racemifer type strain (SOSP1-21).</title>
        <authorList>
            <person name="Chang Y.J."/>
            <person name="Land M."/>
            <person name="Hauser L."/>
            <person name="Chertkov O."/>
            <person name="Del Rio T.G."/>
            <person name="Nolan M."/>
            <person name="Copeland A."/>
            <person name="Tice H."/>
            <person name="Cheng J.F."/>
            <person name="Lucas S."/>
            <person name="Han C."/>
            <person name="Goodwin L."/>
            <person name="Pitluck S."/>
            <person name="Ivanova N."/>
            <person name="Ovchinikova G."/>
            <person name="Pati A."/>
            <person name="Chen A."/>
            <person name="Palaniappan K."/>
            <person name="Mavromatis K."/>
            <person name="Liolios K."/>
            <person name="Brettin T."/>
            <person name="Fiebig A."/>
            <person name="Rohde M."/>
            <person name="Abt B."/>
            <person name="Goker M."/>
            <person name="Detter J.C."/>
            <person name="Woyke T."/>
            <person name="Bristow J."/>
            <person name="Eisen J.A."/>
            <person name="Markowitz V."/>
            <person name="Hugenholtz P."/>
            <person name="Kyrpides N.C."/>
            <person name="Klenk H.P."/>
            <person name="Lapidus A."/>
        </authorList>
    </citation>
    <scope>NUCLEOTIDE SEQUENCE [LARGE SCALE GENOMIC DNA]</scope>
    <source>
        <strain evidence="9">DSM 44963</strain>
    </source>
</reference>
<dbReference type="Proteomes" id="UP000004508">
    <property type="component" value="Unassembled WGS sequence"/>
</dbReference>
<proteinExistence type="inferred from homology"/>
<keyword evidence="4" id="KW-0233">DNA recombination</keyword>
<keyword evidence="2" id="KW-0815">Transposition</keyword>
<name>D6TKD6_KTERA</name>
<feature type="compositionally biased region" description="Polar residues" evidence="5">
    <location>
        <begin position="412"/>
        <end position="432"/>
    </location>
</feature>
<dbReference type="Pfam" id="PF01385">
    <property type="entry name" value="OrfB_IS605"/>
    <property type="match status" value="1"/>
</dbReference>
<gene>
    <name evidence="8" type="ORF">Krac_7527</name>
</gene>
<evidence type="ECO:0000259" key="6">
    <source>
        <dbReference type="Pfam" id="PF01385"/>
    </source>
</evidence>
<dbReference type="eggNOG" id="COG0675">
    <property type="taxonomic scope" value="Bacteria"/>
</dbReference>
<dbReference type="EMBL" id="ADVG01000002">
    <property type="protein sequence ID" value="EFH86236.1"/>
    <property type="molecule type" value="Genomic_DNA"/>
</dbReference>
<organism evidence="8 9">
    <name type="scientific">Ktedonobacter racemifer DSM 44963</name>
    <dbReference type="NCBI Taxonomy" id="485913"/>
    <lineage>
        <taxon>Bacteria</taxon>
        <taxon>Bacillati</taxon>
        <taxon>Chloroflexota</taxon>
        <taxon>Ktedonobacteria</taxon>
        <taxon>Ktedonobacterales</taxon>
        <taxon>Ktedonobacteraceae</taxon>
        <taxon>Ktedonobacter</taxon>
    </lineage>
</organism>
<evidence type="ECO:0000256" key="1">
    <source>
        <dbReference type="ARBA" id="ARBA00008761"/>
    </source>
</evidence>
<evidence type="ECO:0000313" key="9">
    <source>
        <dbReference type="Proteomes" id="UP000004508"/>
    </source>
</evidence>
<accession>D6TKD6</accession>
<dbReference type="InterPro" id="IPR001959">
    <property type="entry name" value="Transposase"/>
</dbReference>